<keyword evidence="4" id="KW-1185">Reference proteome</keyword>
<dbReference type="SUPFAM" id="SSF53167">
    <property type="entry name" value="Purine and uridine phosphorylases"/>
    <property type="match status" value="1"/>
</dbReference>
<dbReference type="InterPro" id="IPR053137">
    <property type="entry name" value="NLR-like"/>
</dbReference>
<dbReference type="GO" id="GO:0003824">
    <property type="term" value="F:catalytic activity"/>
    <property type="evidence" value="ECO:0007669"/>
    <property type="project" value="InterPro"/>
</dbReference>
<dbReference type="InterPro" id="IPR056884">
    <property type="entry name" value="NPHP3-like_N"/>
</dbReference>
<dbReference type="PANTHER" id="PTHR46082">
    <property type="entry name" value="ATP/GTP-BINDING PROTEIN-RELATED"/>
    <property type="match status" value="1"/>
</dbReference>
<dbReference type="SUPFAM" id="SSF52540">
    <property type="entry name" value="P-loop containing nucleoside triphosphate hydrolases"/>
    <property type="match status" value="1"/>
</dbReference>
<evidence type="ECO:0000313" key="3">
    <source>
        <dbReference type="EMBL" id="KAF2807352.1"/>
    </source>
</evidence>
<accession>A0A6A6YEU6</accession>
<evidence type="ECO:0000313" key="5">
    <source>
        <dbReference type="RefSeq" id="XP_033574316.1"/>
    </source>
</evidence>
<name>A0A6A6YEU6_9PEZI</name>
<proteinExistence type="predicted"/>
<dbReference type="RefSeq" id="XP_033574316.1">
    <property type="nucleotide sequence ID" value="XM_033723729.1"/>
</dbReference>
<protein>
    <submittedName>
        <fullName evidence="3 5">Purine and uridine phosphorylase</fullName>
    </submittedName>
</protein>
<dbReference type="OrthoDB" id="1577640at2759"/>
<dbReference type="InterPro" id="IPR035994">
    <property type="entry name" value="Nucleoside_phosphorylase_sf"/>
</dbReference>
<keyword evidence="1" id="KW-0677">Repeat</keyword>
<sequence>MSSTKDYTVGWICAIATEYVAAQAFLDAKHERPEYLPPHDNNDYTLGEIGKHYVVVAVLPEGEYGISSAASVARDMLHSFPNVRIGLMVGIGGGAPSPEHDIRLGDIVVSAPRDGKGGVLQYDYGKTIQNQSFQCTGFLNQPPTLLRTAVTGIKAQYESDGHTLEEAIESVLEKKPRLRKKYQRPGSSSDRLYQAGVTHSTNDEANCALACSDNTSDLILRHERAENEDNPAIYYGLIASANQLMKDALLRDKFAKENDVLCFEMEAAGLMNHFPCLVIRGICDYSDTHKNKEWQGYAAMAAAAYAKDLLVRIPVNKLEAQRRISDVLSSIERNVYEAHRDVKDLALEQRRAELHRWLSPPEPSTNYNKALQRRQEGTGSWFSQSNAFATWKSQRNSFLWLYGIPGCGKTILSSTIIEHLKSLSIQSLLYFYFDFTDTEKQSLRGVVCSLISQLYHTCKSAQEPLDALFSSFRDRNTQPSCESLCKVLQKMIKRTEEVWVVLDAIDECLECKGSPTEGLLLWIRDLVRLQHKNVHCLVISRPEQDIQLELSRLVNKKDRISIQSDLVNDDILAYINAKVREGEGLKRWRGCQDIQKEIKEGLAQKADGMFRWVACQIDALEDCLDYPTLRTALNSLPKTLDETYKRIIVAIPDNYKENALRIL</sequence>
<evidence type="ECO:0000256" key="1">
    <source>
        <dbReference type="ARBA" id="ARBA00022737"/>
    </source>
</evidence>
<evidence type="ECO:0000259" key="2">
    <source>
        <dbReference type="Pfam" id="PF24883"/>
    </source>
</evidence>
<dbReference type="GeneID" id="54464622"/>
<feature type="domain" description="Nephrocystin 3-like N-terminal" evidence="2">
    <location>
        <begin position="377"/>
        <end position="541"/>
    </location>
</feature>
<dbReference type="Pfam" id="PF24883">
    <property type="entry name" value="NPHP3_N"/>
    <property type="match status" value="1"/>
</dbReference>
<dbReference type="Proteomes" id="UP000504636">
    <property type="component" value="Unplaced"/>
</dbReference>
<reference evidence="5" key="3">
    <citation type="submission" date="2025-04" db="UniProtKB">
        <authorList>
            <consortium name="RefSeq"/>
        </authorList>
    </citation>
    <scope>IDENTIFICATION</scope>
    <source>
        <strain evidence="5">CBS 304.34</strain>
    </source>
</reference>
<dbReference type="PANTHER" id="PTHR46082:SF11">
    <property type="entry name" value="AAA+ ATPASE DOMAIN-CONTAINING PROTEIN-RELATED"/>
    <property type="match status" value="1"/>
</dbReference>
<dbReference type="GO" id="GO:0009116">
    <property type="term" value="P:nucleoside metabolic process"/>
    <property type="evidence" value="ECO:0007669"/>
    <property type="project" value="InterPro"/>
</dbReference>
<dbReference type="InterPro" id="IPR027417">
    <property type="entry name" value="P-loop_NTPase"/>
</dbReference>
<dbReference type="EMBL" id="MU003705">
    <property type="protein sequence ID" value="KAF2807352.1"/>
    <property type="molecule type" value="Genomic_DNA"/>
</dbReference>
<evidence type="ECO:0000313" key="4">
    <source>
        <dbReference type="Proteomes" id="UP000504636"/>
    </source>
</evidence>
<reference evidence="5" key="2">
    <citation type="submission" date="2020-04" db="EMBL/GenBank/DDBJ databases">
        <authorList>
            <consortium name="NCBI Genome Project"/>
        </authorList>
    </citation>
    <scope>NUCLEOTIDE SEQUENCE</scope>
    <source>
        <strain evidence="5">CBS 304.34</strain>
    </source>
</reference>
<dbReference type="AlphaFoldDB" id="A0A6A6YEU6"/>
<reference evidence="3 5" key="1">
    <citation type="journal article" date="2020" name="Stud. Mycol.">
        <title>101 Dothideomycetes genomes: a test case for predicting lifestyles and emergence of pathogens.</title>
        <authorList>
            <person name="Haridas S."/>
            <person name="Albert R."/>
            <person name="Binder M."/>
            <person name="Bloem J."/>
            <person name="Labutti K."/>
            <person name="Salamov A."/>
            <person name="Andreopoulos B."/>
            <person name="Baker S."/>
            <person name="Barry K."/>
            <person name="Bills G."/>
            <person name="Bluhm B."/>
            <person name="Cannon C."/>
            <person name="Castanera R."/>
            <person name="Culley D."/>
            <person name="Daum C."/>
            <person name="Ezra D."/>
            <person name="Gonzalez J."/>
            <person name="Henrissat B."/>
            <person name="Kuo A."/>
            <person name="Liang C."/>
            <person name="Lipzen A."/>
            <person name="Lutzoni F."/>
            <person name="Magnuson J."/>
            <person name="Mondo S."/>
            <person name="Nolan M."/>
            <person name="Ohm R."/>
            <person name="Pangilinan J."/>
            <person name="Park H.-J."/>
            <person name="Ramirez L."/>
            <person name="Alfaro M."/>
            <person name="Sun H."/>
            <person name="Tritt A."/>
            <person name="Yoshinaga Y."/>
            <person name="Zwiers L.-H."/>
            <person name="Turgeon B."/>
            <person name="Goodwin S."/>
            <person name="Spatafora J."/>
            <person name="Crous P."/>
            <person name="Grigoriev I."/>
        </authorList>
    </citation>
    <scope>NUCLEOTIDE SEQUENCE</scope>
    <source>
        <strain evidence="3 5">CBS 304.34</strain>
    </source>
</reference>
<gene>
    <name evidence="3 5" type="ORF">BDZ99DRAFT_500571</name>
</gene>
<dbReference type="Gene3D" id="3.40.50.300">
    <property type="entry name" value="P-loop containing nucleotide triphosphate hydrolases"/>
    <property type="match status" value="1"/>
</dbReference>
<dbReference type="Gene3D" id="3.40.50.1580">
    <property type="entry name" value="Nucleoside phosphorylase domain"/>
    <property type="match status" value="1"/>
</dbReference>
<organism evidence="3">
    <name type="scientific">Mytilinidion resinicola</name>
    <dbReference type="NCBI Taxonomy" id="574789"/>
    <lineage>
        <taxon>Eukaryota</taxon>
        <taxon>Fungi</taxon>
        <taxon>Dikarya</taxon>
        <taxon>Ascomycota</taxon>
        <taxon>Pezizomycotina</taxon>
        <taxon>Dothideomycetes</taxon>
        <taxon>Pleosporomycetidae</taxon>
        <taxon>Mytilinidiales</taxon>
        <taxon>Mytilinidiaceae</taxon>
        <taxon>Mytilinidion</taxon>
    </lineage>
</organism>